<dbReference type="InterPro" id="IPR023214">
    <property type="entry name" value="HAD_sf"/>
</dbReference>
<name>A0A382TQ96_9ZZZZ</name>
<evidence type="ECO:0000313" key="1">
    <source>
        <dbReference type="EMBL" id="SVD24123.1"/>
    </source>
</evidence>
<proteinExistence type="predicted"/>
<dbReference type="SUPFAM" id="SSF56784">
    <property type="entry name" value="HAD-like"/>
    <property type="match status" value="1"/>
</dbReference>
<reference evidence="1" key="1">
    <citation type="submission" date="2018-05" db="EMBL/GenBank/DDBJ databases">
        <authorList>
            <person name="Lanie J.A."/>
            <person name="Ng W.-L."/>
            <person name="Kazmierczak K.M."/>
            <person name="Andrzejewski T.M."/>
            <person name="Davidsen T.M."/>
            <person name="Wayne K.J."/>
            <person name="Tettelin H."/>
            <person name="Glass J.I."/>
            <person name="Rusch D."/>
            <person name="Podicherti R."/>
            <person name="Tsui H.-C.T."/>
            <person name="Winkler M.E."/>
        </authorList>
    </citation>
    <scope>NUCLEOTIDE SEQUENCE</scope>
</reference>
<evidence type="ECO:0008006" key="2">
    <source>
        <dbReference type="Google" id="ProtNLM"/>
    </source>
</evidence>
<gene>
    <name evidence="1" type="ORF">METZ01_LOCUS376977</name>
</gene>
<organism evidence="1">
    <name type="scientific">marine metagenome</name>
    <dbReference type="NCBI Taxonomy" id="408172"/>
    <lineage>
        <taxon>unclassified sequences</taxon>
        <taxon>metagenomes</taxon>
        <taxon>ecological metagenomes</taxon>
    </lineage>
</organism>
<dbReference type="Gene3D" id="3.40.50.1000">
    <property type="entry name" value="HAD superfamily/HAD-like"/>
    <property type="match status" value="1"/>
</dbReference>
<accession>A0A382TQ96</accession>
<sequence>MNIFFDCDYTIISWDSQLRPGIPELFQKLKDDGHIIYVWSGAGIRWYDLRKHKLESYVQDCFHKPLYDYKRRMVGLGVTVTPDIVIDDYPDIVSALGGIRVKPFVSYRGSDREAETIYHVINALSSHYYPSAAYSLPD</sequence>
<protein>
    <recommendedName>
        <fullName evidence="2">FCP1 homology domain-containing protein</fullName>
    </recommendedName>
</protein>
<dbReference type="EMBL" id="UINC01138275">
    <property type="protein sequence ID" value="SVD24123.1"/>
    <property type="molecule type" value="Genomic_DNA"/>
</dbReference>
<dbReference type="AlphaFoldDB" id="A0A382TQ96"/>
<dbReference type="InterPro" id="IPR036412">
    <property type="entry name" value="HAD-like_sf"/>
</dbReference>